<dbReference type="Gene3D" id="3.40.50.1820">
    <property type="entry name" value="alpha/beta hydrolase"/>
    <property type="match status" value="1"/>
</dbReference>
<dbReference type="PANTHER" id="PTHR43798">
    <property type="entry name" value="MONOACYLGLYCEROL LIPASE"/>
    <property type="match status" value="1"/>
</dbReference>
<reference evidence="3" key="1">
    <citation type="journal article" date="2019" name="Int. J. Syst. Evol. Microbiol.">
        <title>The Global Catalogue of Microorganisms (GCM) 10K type strain sequencing project: providing services to taxonomists for standard genome sequencing and annotation.</title>
        <authorList>
            <consortium name="The Broad Institute Genomics Platform"/>
            <consortium name="The Broad Institute Genome Sequencing Center for Infectious Disease"/>
            <person name="Wu L."/>
            <person name="Ma J."/>
        </authorList>
    </citation>
    <scope>NUCLEOTIDE SEQUENCE [LARGE SCALE GENOMIC DNA]</scope>
    <source>
        <strain evidence="3">JCM 14718</strain>
    </source>
</reference>
<dbReference type="Proteomes" id="UP001500618">
    <property type="component" value="Unassembled WGS sequence"/>
</dbReference>
<dbReference type="GO" id="GO:0016787">
    <property type="term" value="F:hydrolase activity"/>
    <property type="evidence" value="ECO:0007669"/>
    <property type="project" value="UniProtKB-KW"/>
</dbReference>
<dbReference type="SUPFAM" id="SSF53474">
    <property type="entry name" value="alpha/beta-Hydrolases"/>
    <property type="match status" value="1"/>
</dbReference>
<organism evidence="2 3">
    <name type="scientific">Fodinicola feengrottensis</name>
    <dbReference type="NCBI Taxonomy" id="435914"/>
    <lineage>
        <taxon>Bacteria</taxon>
        <taxon>Bacillati</taxon>
        <taxon>Actinomycetota</taxon>
        <taxon>Actinomycetes</taxon>
        <taxon>Mycobacteriales</taxon>
        <taxon>Fodinicola</taxon>
    </lineage>
</organism>
<feature type="domain" description="AB hydrolase-1" evidence="1">
    <location>
        <begin position="31"/>
        <end position="271"/>
    </location>
</feature>
<accession>A0ABP4VDW5</accession>
<dbReference type="InterPro" id="IPR029058">
    <property type="entry name" value="AB_hydrolase_fold"/>
</dbReference>
<sequence>MTVSVRTVTLHGHDVGYRELEPAPDSENTEVVVLLHGLAGSAETWLPVLERLSPSRRRFIAPDLLGHGSSAKPRGDYSLGAYASGVRDLLAALGHEHATIVGHSLGGGIAMQFAYQFPQSCDRLVLVSSGGLGRTVSPVLRSAVLPGAGLVLPVIAHRRVISAASRMGRTMQRWKIGTTPTLREYARHFASLSDPEGRKAFLHTARSVLDIGGQRVSGTDRLYLAENVPTMVMWGSIDPVIPMRHGERAASVIPDCRLEIFERAGHFPHCDQPGRFSRTLLDFLDNTEPARLEISEVAARLTAVRPYDGQASHGKSE</sequence>
<dbReference type="Pfam" id="PF00561">
    <property type="entry name" value="Abhydrolase_1"/>
    <property type="match status" value="1"/>
</dbReference>
<dbReference type="EMBL" id="BAAANY010000045">
    <property type="protein sequence ID" value="GAA1720661.1"/>
    <property type="molecule type" value="Genomic_DNA"/>
</dbReference>
<dbReference type="PANTHER" id="PTHR43798:SF33">
    <property type="entry name" value="HYDROLASE, PUTATIVE (AFU_ORTHOLOGUE AFUA_2G14860)-RELATED"/>
    <property type="match status" value="1"/>
</dbReference>
<dbReference type="InterPro" id="IPR000639">
    <property type="entry name" value="Epox_hydrolase-like"/>
</dbReference>
<dbReference type="PRINTS" id="PR00412">
    <property type="entry name" value="EPOXHYDRLASE"/>
</dbReference>
<evidence type="ECO:0000313" key="3">
    <source>
        <dbReference type="Proteomes" id="UP001500618"/>
    </source>
</evidence>
<comment type="caution">
    <text evidence="2">The sequence shown here is derived from an EMBL/GenBank/DDBJ whole genome shotgun (WGS) entry which is preliminary data.</text>
</comment>
<keyword evidence="3" id="KW-1185">Reference proteome</keyword>
<evidence type="ECO:0000313" key="2">
    <source>
        <dbReference type="EMBL" id="GAA1720661.1"/>
    </source>
</evidence>
<dbReference type="InterPro" id="IPR000073">
    <property type="entry name" value="AB_hydrolase_1"/>
</dbReference>
<protein>
    <submittedName>
        <fullName evidence="2">Alpha/beta fold hydrolase</fullName>
    </submittedName>
</protein>
<evidence type="ECO:0000259" key="1">
    <source>
        <dbReference type="Pfam" id="PF00561"/>
    </source>
</evidence>
<name>A0ABP4VDW5_9ACTN</name>
<keyword evidence="2" id="KW-0378">Hydrolase</keyword>
<gene>
    <name evidence="2" type="ORF">GCM10009765_81100</name>
</gene>
<proteinExistence type="predicted"/>
<dbReference type="PRINTS" id="PR00111">
    <property type="entry name" value="ABHYDROLASE"/>
</dbReference>
<dbReference type="InterPro" id="IPR050266">
    <property type="entry name" value="AB_hydrolase_sf"/>
</dbReference>
<dbReference type="RefSeq" id="WP_163573089.1">
    <property type="nucleotide sequence ID" value="NZ_BAAANY010000045.1"/>
</dbReference>